<dbReference type="Gene3D" id="1.10.287.130">
    <property type="match status" value="1"/>
</dbReference>
<dbReference type="FunFam" id="3.30.565.10:FF:000010">
    <property type="entry name" value="Sensor histidine kinase RcsC"/>
    <property type="match status" value="1"/>
</dbReference>
<reference evidence="15" key="2">
    <citation type="journal article" date="2018" name="ISME J.">
        <title>A dynamic microbial community with high functional redundancy inhabits the cold, oxic subseafloor aquifer.</title>
        <authorList>
            <person name="Tully B.J."/>
            <person name="Wheat C.G."/>
            <person name="Glazer B.T."/>
            <person name="Huber J.A."/>
        </authorList>
    </citation>
    <scope>NUCLEOTIDE SEQUENCE</scope>
    <source>
        <strain evidence="15">NORP83</strain>
    </source>
</reference>
<dbReference type="SMART" id="SM00388">
    <property type="entry name" value="HisKA"/>
    <property type="match status" value="1"/>
</dbReference>
<evidence type="ECO:0000256" key="6">
    <source>
        <dbReference type="ARBA" id="ARBA00022777"/>
    </source>
</evidence>
<name>A0A2A4YU27_9PROT</name>
<dbReference type="CDD" id="cd00082">
    <property type="entry name" value="HisKA"/>
    <property type="match status" value="1"/>
</dbReference>
<dbReference type="GO" id="GO:0009927">
    <property type="term" value="F:histidine phosphotransfer kinase activity"/>
    <property type="evidence" value="ECO:0007669"/>
    <property type="project" value="TreeGrafter"/>
</dbReference>
<gene>
    <name evidence="15" type="ORF">COB13_13865</name>
</gene>
<dbReference type="CDD" id="cd00130">
    <property type="entry name" value="PAS"/>
    <property type="match status" value="1"/>
</dbReference>
<dbReference type="NCBIfam" id="TIGR00229">
    <property type="entry name" value="sensory_box"/>
    <property type="match status" value="1"/>
</dbReference>
<evidence type="ECO:0000256" key="3">
    <source>
        <dbReference type="ARBA" id="ARBA00012438"/>
    </source>
</evidence>
<dbReference type="InterPro" id="IPR001789">
    <property type="entry name" value="Sig_transdc_resp-reg_receiver"/>
</dbReference>
<dbReference type="SUPFAM" id="SSF55874">
    <property type="entry name" value="ATPase domain of HSP90 chaperone/DNA topoisomerase II/histidine kinase"/>
    <property type="match status" value="1"/>
</dbReference>
<dbReference type="SUPFAM" id="SSF47384">
    <property type="entry name" value="Homodimeric domain of signal transducing histidine kinase"/>
    <property type="match status" value="1"/>
</dbReference>
<dbReference type="SMART" id="SM00091">
    <property type="entry name" value="PAS"/>
    <property type="match status" value="1"/>
</dbReference>
<dbReference type="SUPFAM" id="SSF158472">
    <property type="entry name" value="HAMP domain-like"/>
    <property type="match status" value="1"/>
</dbReference>
<dbReference type="GO" id="GO:0005886">
    <property type="term" value="C:plasma membrane"/>
    <property type="evidence" value="ECO:0007669"/>
    <property type="project" value="TreeGrafter"/>
</dbReference>
<feature type="transmembrane region" description="Helical" evidence="10">
    <location>
        <begin position="362"/>
        <end position="381"/>
    </location>
</feature>
<dbReference type="SUPFAM" id="SSF52172">
    <property type="entry name" value="CheY-like"/>
    <property type="match status" value="1"/>
</dbReference>
<dbReference type="InterPro" id="IPR003660">
    <property type="entry name" value="HAMP_dom"/>
</dbReference>
<dbReference type="InterPro" id="IPR036097">
    <property type="entry name" value="HisK_dim/P_sf"/>
</dbReference>
<dbReference type="Gene3D" id="6.10.340.10">
    <property type="match status" value="1"/>
</dbReference>
<evidence type="ECO:0000256" key="8">
    <source>
        <dbReference type="PROSITE-ProRule" id="PRU00169"/>
    </source>
</evidence>
<evidence type="ECO:0000256" key="4">
    <source>
        <dbReference type="ARBA" id="ARBA00022553"/>
    </source>
</evidence>
<dbReference type="PROSITE" id="PS50110">
    <property type="entry name" value="RESPONSE_REGULATORY"/>
    <property type="match status" value="1"/>
</dbReference>
<dbReference type="CDD" id="cd17574">
    <property type="entry name" value="REC_OmpR"/>
    <property type="match status" value="1"/>
</dbReference>
<evidence type="ECO:0000259" key="12">
    <source>
        <dbReference type="PROSITE" id="PS50110"/>
    </source>
</evidence>
<evidence type="ECO:0000256" key="10">
    <source>
        <dbReference type="SAM" id="Phobius"/>
    </source>
</evidence>
<dbReference type="Pfam" id="PF00072">
    <property type="entry name" value="Response_reg"/>
    <property type="match status" value="1"/>
</dbReference>
<dbReference type="Gene3D" id="3.30.450.20">
    <property type="entry name" value="PAS domain"/>
    <property type="match status" value="1"/>
</dbReference>
<dbReference type="SMART" id="SM00387">
    <property type="entry name" value="HATPase_c"/>
    <property type="match status" value="1"/>
</dbReference>
<dbReference type="PRINTS" id="PR00344">
    <property type="entry name" value="BCTRLSENSOR"/>
</dbReference>
<dbReference type="Gene3D" id="3.30.565.10">
    <property type="entry name" value="Histidine kinase-like ATPase, C-terminal domain"/>
    <property type="match status" value="1"/>
</dbReference>
<dbReference type="PROSITE" id="PS50109">
    <property type="entry name" value="HIS_KIN"/>
    <property type="match status" value="1"/>
</dbReference>
<evidence type="ECO:0000256" key="1">
    <source>
        <dbReference type="ARBA" id="ARBA00000085"/>
    </source>
</evidence>
<dbReference type="Pfam" id="PF02518">
    <property type="entry name" value="HATPase_c"/>
    <property type="match status" value="1"/>
</dbReference>
<evidence type="ECO:0000256" key="9">
    <source>
        <dbReference type="SAM" id="Coils"/>
    </source>
</evidence>
<dbReference type="CDD" id="cd22890">
    <property type="entry name" value="ChiS-DBD"/>
    <property type="match status" value="1"/>
</dbReference>
<feature type="transmembrane region" description="Helical" evidence="10">
    <location>
        <begin position="14"/>
        <end position="33"/>
    </location>
</feature>
<dbReference type="InterPro" id="IPR011006">
    <property type="entry name" value="CheY-like_superfamily"/>
</dbReference>
<dbReference type="InterPro" id="IPR005467">
    <property type="entry name" value="His_kinase_dom"/>
</dbReference>
<dbReference type="SMART" id="SM00304">
    <property type="entry name" value="HAMP"/>
    <property type="match status" value="1"/>
</dbReference>
<feature type="coiled-coil region" evidence="9">
    <location>
        <begin position="860"/>
        <end position="897"/>
    </location>
</feature>
<dbReference type="PROSITE" id="PS50112">
    <property type="entry name" value="PAS"/>
    <property type="match status" value="1"/>
</dbReference>
<dbReference type="SMART" id="SM00448">
    <property type="entry name" value="REC"/>
    <property type="match status" value="1"/>
</dbReference>
<proteinExistence type="predicted"/>
<keyword evidence="6" id="KW-0418">Kinase</keyword>
<feature type="domain" description="Response regulatory" evidence="12">
    <location>
        <begin position="745"/>
        <end position="861"/>
    </location>
</feature>
<feature type="domain" description="Histidine kinase" evidence="11">
    <location>
        <begin position="472"/>
        <end position="690"/>
    </location>
</feature>
<dbReference type="InterPro" id="IPR035965">
    <property type="entry name" value="PAS-like_dom_sf"/>
</dbReference>
<dbReference type="SUPFAM" id="SSF55785">
    <property type="entry name" value="PYP-like sensor domain (PAS domain)"/>
    <property type="match status" value="1"/>
</dbReference>
<keyword evidence="9" id="KW-0175">Coiled coil</keyword>
<keyword evidence="10" id="KW-0812">Transmembrane</keyword>
<protein>
    <recommendedName>
        <fullName evidence="3">histidine kinase</fullName>
        <ecNumber evidence="3">2.7.13.3</ecNumber>
    </recommendedName>
</protein>
<dbReference type="InterPro" id="IPR004358">
    <property type="entry name" value="Sig_transdc_His_kin-like_C"/>
</dbReference>
<evidence type="ECO:0000256" key="2">
    <source>
        <dbReference type="ARBA" id="ARBA00004370"/>
    </source>
</evidence>
<evidence type="ECO:0000259" key="14">
    <source>
        <dbReference type="PROSITE" id="PS50885"/>
    </source>
</evidence>
<evidence type="ECO:0000256" key="5">
    <source>
        <dbReference type="ARBA" id="ARBA00022679"/>
    </source>
</evidence>
<dbReference type="PROSITE" id="PS50885">
    <property type="entry name" value="HAMP"/>
    <property type="match status" value="1"/>
</dbReference>
<dbReference type="Gene3D" id="3.40.50.2300">
    <property type="match status" value="1"/>
</dbReference>
<keyword evidence="10" id="KW-0472">Membrane</keyword>
<comment type="caution">
    <text evidence="15">The sequence shown here is derived from an EMBL/GenBank/DDBJ whole genome shotgun (WGS) entry which is preliminary data.</text>
</comment>
<dbReference type="CDD" id="cd16922">
    <property type="entry name" value="HATPase_EvgS-ArcB-TorS-like"/>
    <property type="match status" value="1"/>
</dbReference>
<evidence type="ECO:0000313" key="15">
    <source>
        <dbReference type="EMBL" id="PCI98312.1"/>
    </source>
</evidence>
<dbReference type="Pfam" id="PF00672">
    <property type="entry name" value="HAMP"/>
    <property type="match status" value="1"/>
</dbReference>
<dbReference type="InterPro" id="IPR003594">
    <property type="entry name" value="HATPase_dom"/>
</dbReference>
<feature type="domain" description="PAS" evidence="13">
    <location>
        <begin position="893"/>
        <end position="963"/>
    </location>
</feature>
<dbReference type="InterPro" id="IPR003661">
    <property type="entry name" value="HisK_dim/P_dom"/>
</dbReference>
<reference key="1">
    <citation type="submission" date="2017-08" db="EMBL/GenBank/DDBJ databases">
        <title>A dynamic microbial community with high functional redundancy inhabits the cold, oxic subseafloor aquifer.</title>
        <authorList>
            <person name="Tully B.J."/>
            <person name="Wheat C.G."/>
            <person name="Glazer B.T."/>
            <person name="Huber J.A."/>
        </authorList>
    </citation>
    <scope>NUCLEOTIDE SEQUENCE [LARGE SCALE GENOMIC DNA]</scope>
</reference>
<dbReference type="InterPro" id="IPR000014">
    <property type="entry name" value="PAS"/>
</dbReference>
<evidence type="ECO:0000259" key="13">
    <source>
        <dbReference type="PROSITE" id="PS50112"/>
    </source>
</evidence>
<dbReference type="Pfam" id="PF00512">
    <property type="entry name" value="HisKA"/>
    <property type="match status" value="1"/>
</dbReference>
<keyword evidence="7" id="KW-0902">Two-component regulatory system</keyword>
<organism evidence="15">
    <name type="scientific">OCS116 cluster bacterium</name>
    <dbReference type="NCBI Taxonomy" id="2030921"/>
    <lineage>
        <taxon>Bacteria</taxon>
        <taxon>Pseudomonadati</taxon>
        <taxon>Pseudomonadota</taxon>
        <taxon>Alphaproteobacteria</taxon>
        <taxon>OCS116 cluster</taxon>
    </lineage>
</organism>
<evidence type="ECO:0000259" key="11">
    <source>
        <dbReference type="PROSITE" id="PS50109"/>
    </source>
</evidence>
<dbReference type="AlphaFoldDB" id="A0A2A4YU27"/>
<dbReference type="GO" id="GO:0000155">
    <property type="term" value="F:phosphorelay sensor kinase activity"/>
    <property type="evidence" value="ECO:0007669"/>
    <property type="project" value="InterPro"/>
</dbReference>
<dbReference type="PANTHER" id="PTHR43047:SF72">
    <property type="entry name" value="OSMOSENSING HISTIDINE PROTEIN KINASE SLN1"/>
    <property type="match status" value="1"/>
</dbReference>
<dbReference type="InterPro" id="IPR036890">
    <property type="entry name" value="HATPase_C_sf"/>
</dbReference>
<evidence type="ECO:0000256" key="7">
    <source>
        <dbReference type="ARBA" id="ARBA00023012"/>
    </source>
</evidence>
<dbReference type="CDD" id="cd06225">
    <property type="entry name" value="HAMP"/>
    <property type="match status" value="1"/>
</dbReference>
<feature type="domain" description="HAMP" evidence="14">
    <location>
        <begin position="383"/>
        <end position="436"/>
    </location>
</feature>
<comment type="catalytic activity">
    <reaction evidence="1">
        <text>ATP + protein L-histidine = ADP + protein N-phospho-L-histidine.</text>
        <dbReference type="EC" id="2.7.13.3"/>
    </reaction>
</comment>
<keyword evidence="5" id="KW-0808">Transferase</keyword>
<feature type="modified residue" description="4-aspartylphosphate" evidence="8">
    <location>
        <position position="794"/>
    </location>
</feature>
<dbReference type="EMBL" id="NVUS01000022">
    <property type="protein sequence ID" value="PCI98312.1"/>
    <property type="molecule type" value="Genomic_DNA"/>
</dbReference>
<comment type="subcellular location">
    <subcellularLocation>
        <location evidence="2">Membrane</location>
    </subcellularLocation>
</comment>
<dbReference type="PANTHER" id="PTHR43047">
    <property type="entry name" value="TWO-COMPONENT HISTIDINE PROTEIN KINASE"/>
    <property type="match status" value="1"/>
</dbReference>
<sequence length="1164" mass="131709">MFSFLASLNYRTKLNLAFLLLSVIPIAGIGTFFQISFSKNIEEHVFDKLVSIRDSKKSELIQHISNIKSSARLFSQSNHVRYSVSPYLGFVYAFNLIDKDPDVAAKKLSDTYKKNKNFFGLGRQFRNQNDGYAETYFRFNDGFQDFVRSTSFSNILLLTPQGQIIFTTDKADYFGQNIAYEKIKNSPVASIYREVLKRQTSGENLKNIVEFIDFSWDKTAKQEVSYLAFPIIQHNRFNGIIVYAIPETSLTNITGRRDGLGKTGEAYLIGEDYLPRSQLVAIGKNQRDYSLEVLSLNGQKLETQATQLALSERKSIVKANNYIGISSLSAFDYLDFLGKKWALIVEISEAEALEKSIYFRDLIWGVGLIIILLIIGIVYYLSDSMTKPLKSLTHATEMVSKGDLDLPIKGSSRNDELGSLARSFVIMQESIRKQIALVSDVNDELKEKVTTIETQNEDLQAADKLKDEFLANTSHELRTPLNGIIGITESLLDGAAGLFTKAQSAQLKMVSNSANRLALLVNDLLDFHKIKHNQLRVNISAVAVPMVVNHIIELTKHLIGSKNIEITKNLPDNMALILADPIRFEQILFNLVGNAIKYTNKGNIEISALQEAGHMVFKVTDTGIGISEDDLEHIFEPFEQADGGITRKIGGSGLGLTISRKLVELMDGKMSVETRLDIGSTFCFDLPIADESCAVNYANVSEPVVDSEENEALKYIEAERLLGLFSRDIQDVVFEPLPVVATRETILVVDDEKINLQILHNHLSLMGYNVLVAEDAEQAFSCLAEENPVLIILDVMLPDISGFEIARIIREDYDLYELPILMLTARAQITDLVEGFNAGANDYLVKPFLKDELIARVRTLLEARQAVERLKENTKLKEEVSRRLETEEELRNSQRRMLRMLDSIEDAIITFNGFDQIAFFNQAAHLKLGFPINEMIGKNIERIIPQSLIGEIRSKLERTDREQIILEINKADGQIVTMPAYIARVGGFRSDDLAIILHQLDDHSGSHKLPAIKSALSDAQNIIEHEGVQYLTDINYAAEEESHDQSREKQRIEYRHLLVDIMNDSLKLWEQSSGLEKIDIAEKSKIWRVYMDRSSLQTRTLDKYFLEETLPVKPRWRDVLRTGNFVLKYIDGLDDPKKFAQFTSNPQLDRLQKDLVRLKNYVGK</sequence>
<keyword evidence="4 8" id="KW-0597">Phosphoprotein</keyword>
<keyword evidence="10" id="KW-1133">Transmembrane helix</keyword>
<dbReference type="EC" id="2.7.13.3" evidence="3"/>
<accession>A0A2A4YU27</accession>